<accession>A0A0F9I5Y6</accession>
<dbReference type="AlphaFoldDB" id="A0A0F9I5Y6"/>
<dbReference type="EMBL" id="LAZR01020342">
    <property type="protein sequence ID" value="KKL89240.1"/>
    <property type="molecule type" value="Genomic_DNA"/>
</dbReference>
<name>A0A0F9I5Y6_9ZZZZ</name>
<gene>
    <name evidence="1" type="ORF">LCGC14_1916670</name>
</gene>
<sequence length="62" mass="7955">MKRLQFWLEKFEFTFYFARKREWMLVSEEWKMTYEEMVEAELNSYRIYREACRRLLKAAEEN</sequence>
<reference evidence="1" key="1">
    <citation type="journal article" date="2015" name="Nature">
        <title>Complex archaea that bridge the gap between prokaryotes and eukaryotes.</title>
        <authorList>
            <person name="Spang A."/>
            <person name="Saw J.H."/>
            <person name="Jorgensen S.L."/>
            <person name="Zaremba-Niedzwiedzka K."/>
            <person name="Martijn J."/>
            <person name="Lind A.E."/>
            <person name="van Eijk R."/>
            <person name="Schleper C."/>
            <person name="Guy L."/>
            <person name="Ettema T.J."/>
        </authorList>
    </citation>
    <scope>NUCLEOTIDE SEQUENCE</scope>
</reference>
<comment type="caution">
    <text evidence="1">The sequence shown here is derived from an EMBL/GenBank/DDBJ whole genome shotgun (WGS) entry which is preliminary data.</text>
</comment>
<protein>
    <submittedName>
        <fullName evidence="1">Uncharacterized protein</fullName>
    </submittedName>
</protein>
<evidence type="ECO:0000313" key="1">
    <source>
        <dbReference type="EMBL" id="KKL89240.1"/>
    </source>
</evidence>
<proteinExistence type="predicted"/>
<organism evidence="1">
    <name type="scientific">marine sediment metagenome</name>
    <dbReference type="NCBI Taxonomy" id="412755"/>
    <lineage>
        <taxon>unclassified sequences</taxon>
        <taxon>metagenomes</taxon>
        <taxon>ecological metagenomes</taxon>
    </lineage>
</organism>